<organism evidence="1 2">
    <name type="scientific">Cichlidogyrus casuarinus</name>
    <dbReference type="NCBI Taxonomy" id="1844966"/>
    <lineage>
        <taxon>Eukaryota</taxon>
        <taxon>Metazoa</taxon>
        <taxon>Spiralia</taxon>
        <taxon>Lophotrochozoa</taxon>
        <taxon>Platyhelminthes</taxon>
        <taxon>Monogenea</taxon>
        <taxon>Monopisthocotylea</taxon>
        <taxon>Dactylogyridea</taxon>
        <taxon>Ancyrocephalidae</taxon>
        <taxon>Cichlidogyrus</taxon>
    </lineage>
</organism>
<gene>
    <name evidence="1" type="ORF">Ciccas_014060</name>
</gene>
<evidence type="ECO:0000313" key="2">
    <source>
        <dbReference type="Proteomes" id="UP001626550"/>
    </source>
</evidence>
<evidence type="ECO:0000313" key="1">
    <source>
        <dbReference type="EMBL" id="KAL3307423.1"/>
    </source>
</evidence>
<name>A0ABD2PK60_9PLAT</name>
<proteinExistence type="predicted"/>
<keyword evidence="2" id="KW-1185">Reference proteome</keyword>
<dbReference type="EMBL" id="JBJKFK010007408">
    <property type="protein sequence ID" value="KAL3307423.1"/>
    <property type="molecule type" value="Genomic_DNA"/>
</dbReference>
<dbReference type="AlphaFoldDB" id="A0ABD2PK60"/>
<accession>A0ABD2PK60</accession>
<comment type="caution">
    <text evidence="1">The sequence shown here is derived from an EMBL/GenBank/DDBJ whole genome shotgun (WGS) entry which is preliminary data.</text>
</comment>
<protein>
    <submittedName>
        <fullName evidence="1">Uncharacterized protein</fullName>
    </submittedName>
</protein>
<dbReference type="Proteomes" id="UP001626550">
    <property type="component" value="Unassembled WGS sequence"/>
</dbReference>
<sequence>MGRQKDGKINRDHRRITGYAHFRNTHLIHIPEAITLNEKIHLNDGVDIEENFELMQKVLRTPCKGMTLYERNNLMSM</sequence>
<reference evidence="1 2" key="1">
    <citation type="submission" date="2024-11" db="EMBL/GenBank/DDBJ databases">
        <title>Adaptive evolution of stress response genes in parasites aligns with host niche diversity.</title>
        <authorList>
            <person name="Hahn C."/>
            <person name="Resl P."/>
        </authorList>
    </citation>
    <scope>NUCLEOTIDE SEQUENCE [LARGE SCALE GENOMIC DNA]</scope>
    <source>
        <strain evidence="1">EGGRZ-B1_66</strain>
        <tissue evidence="1">Body</tissue>
    </source>
</reference>